<gene>
    <name evidence="4" type="ORF">PU560_02105</name>
</gene>
<accession>A0ABT5TTI0</accession>
<dbReference type="NCBIfam" id="TIGR01076">
    <property type="entry name" value="sortase_fam"/>
    <property type="match status" value="1"/>
</dbReference>
<feature type="region of interest" description="Disordered" evidence="2">
    <location>
        <begin position="68"/>
        <end position="99"/>
    </location>
</feature>
<evidence type="ECO:0000313" key="4">
    <source>
        <dbReference type="EMBL" id="MDD9205257.1"/>
    </source>
</evidence>
<dbReference type="NCBIfam" id="NF033747">
    <property type="entry name" value="class_E_sortase"/>
    <property type="match status" value="1"/>
</dbReference>
<proteinExistence type="predicted"/>
<feature type="transmembrane region" description="Helical" evidence="3">
    <location>
        <begin position="21"/>
        <end position="47"/>
    </location>
</feature>
<dbReference type="SUPFAM" id="SSF63817">
    <property type="entry name" value="Sortase"/>
    <property type="match status" value="1"/>
</dbReference>
<evidence type="ECO:0000313" key="5">
    <source>
        <dbReference type="Proteomes" id="UP001165561"/>
    </source>
</evidence>
<feature type="compositionally biased region" description="Pro residues" evidence="2">
    <location>
        <begin position="71"/>
        <end position="97"/>
    </location>
</feature>
<dbReference type="CDD" id="cd05830">
    <property type="entry name" value="Sortase_E"/>
    <property type="match status" value="1"/>
</dbReference>
<sequence length="259" mass="28095">MSAARGAVGGRRGRSRPSLALRTASVLGELLLTVGVLLLLFVVWQLWWTDVIAGRGQDETVAQVREQFAPPSEPAPAAPEPEPGAPPSPSSAPPPEIEPVDPAEVFGIVHVPRWGEDYEVPVAEGVDVGAVFNQGNIGHYPDAAMPGQTGNFALAAHRQSYTAPFRDVEELREGDPVIVETAEGWFVYRVTEDYVVTPDRVDVVAPVPGEPGEEPTDSLLTMTTCHPLYSAAERWITHGEFEEWYPREGGEPTHLMEAD</sequence>
<dbReference type="Gene3D" id="2.40.260.10">
    <property type="entry name" value="Sortase"/>
    <property type="match status" value="1"/>
</dbReference>
<dbReference type="EMBL" id="JARACI010000376">
    <property type="protein sequence ID" value="MDD9205257.1"/>
    <property type="molecule type" value="Genomic_DNA"/>
</dbReference>
<evidence type="ECO:0000256" key="2">
    <source>
        <dbReference type="SAM" id="MobiDB-lite"/>
    </source>
</evidence>
<keyword evidence="1" id="KW-0378">Hydrolase</keyword>
<keyword evidence="3" id="KW-0472">Membrane</keyword>
<name>A0ABT5TTI0_9MICO</name>
<evidence type="ECO:0000256" key="3">
    <source>
        <dbReference type="SAM" id="Phobius"/>
    </source>
</evidence>
<keyword evidence="3" id="KW-1133">Transmembrane helix</keyword>
<dbReference type="InterPro" id="IPR005754">
    <property type="entry name" value="Sortase"/>
</dbReference>
<dbReference type="InterPro" id="IPR023365">
    <property type="entry name" value="Sortase_dom-sf"/>
</dbReference>
<dbReference type="Pfam" id="PF04203">
    <property type="entry name" value="Sortase"/>
    <property type="match status" value="1"/>
</dbReference>
<keyword evidence="3" id="KW-0812">Transmembrane</keyword>
<comment type="caution">
    <text evidence="4">The sequence shown here is derived from an EMBL/GenBank/DDBJ whole genome shotgun (WGS) entry which is preliminary data.</text>
</comment>
<organism evidence="4 5">
    <name type="scientific">Georgenia halotolerans</name>
    <dbReference type="NCBI Taxonomy" id="3028317"/>
    <lineage>
        <taxon>Bacteria</taxon>
        <taxon>Bacillati</taxon>
        <taxon>Actinomycetota</taxon>
        <taxon>Actinomycetes</taxon>
        <taxon>Micrococcales</taxon>
        <taxon>Bogoriellaceae</taxon>
        <taxon>Georgenia</taxon>
    </lineage>
</organism>
<keyword evidence="5" id="KW-1185">Reference proteome</keyword>
<dbReference type="InterPro" id="IPR042003">
    <property type="entry name" value="Sortase_E"/>
</dbReference>
<dbReference type="InterPro" id="IPR053465">
    <property type="entry name" value="Sortase_Class_E"/>
</dbReference>
<dbReference type="Proteomes" id="UP001165561">
    <property type="component" value="Unassembled WGS sequence"/>
</dbReference>
<reference evidence="4" key="1">
    <citation type="submission" date="2023-02" db="EMBL/GenBank/DDBJ databases">
        <title>Georgenia sp.10Sc9-8, isolated from a soil sample collected from the Taklamakan desert.</title>
        <authorList>
            <person name="Liu S."/>
        </authorList>
    </citation>
    <scope>NUCLEOTIDE SEQUENCE</scope>
    <source>
        <strain evidence="4">10Sc9-8</strain>
    </source>
</reference>
<protein>
    <submittedName>
        <fullName evidence="4">Class E sortase</fullName>
    </submittedName>
</protein>
<evidence type="ECO:0000256" key="1">
    <source>
        <dbReference type="ARBA" id="ARBA00022801"/>
    </source>
</evidence>